<dbReference type="GO" id="GO:0016757">
    <property type="term" value="F:glycosyltransferase activity"/>
    <property type="evidence" value="ECO:0007669"/>
    <property type="project" value="InterPro"/>
</dbReference>
<keyword evidence="4" id="KW-1185">Reference proteome</keyword>
<dbReference type="InterPro" id="IPR001296">
    <property type="entry name" value="Glyco_trans_1"/>
</dbReference>
<feature type="domain" description="Glycosyl transferase family 1" evidence="1">
    <location>
        <begin position="160"/>
        <end position="322"/>
    </location>
</feature>
<evidence type="ECO:0000259" key="2">
    <source>
        <dbReference type="Pfam" id="PF13439"/>
    </source>
</evidence>
<dbReference type="Pfam" id="PF13439">
    <property type="entry name" value="Glyco_transf_4"/>
    <property type="match status" value="1"/>
</dbReference>
<protein>
    <submittedName>
        <fullName evidence="3">Glycosyltransferase involved in cell wall biosynthesis</fullName>
    </submittedName>
</protein>
<dbReference type="Gene3D" id="3.40.50.2000">
    <property type="entry name" value="Glycogen Phosphorylase B"/>
    <property type="match status" value="2"/>
</dbReference>
<dbReference type="CDD" id="cd03801">
    <property type="entry name" value="GT4_PimA-like"/>
    <property type="match status" value="1"/>
</dbReference>
<proteinExistence type="predicted"/>
<dbReference type="Pfam" id="PF00534">
    <property type="entry name" value="Glycos_transf_1"/>
    <property type="match status" value="1"/>
</dbReference>
<dbReference type="InterPro" id="IPR028098">
    <property type="entry name" value="Glyco_trans_4-like_N"/>
</dbReference>
<dbReference type="AlphaFoldDB" id="A0A4R1J7E1"/>
<feature type="domain" description="Glycosyltransferase subfamily 4-like N-terminal" evidence="2">
    <location>
        <begin position="13"/>
        <end position="147"/>
    </location>
</feature>
<sequence length="346" mass="38152">MRVLHVNLASGFSGGESQTLQLIKEQQRLGYELAVVANPKSPFAEQIRQLDIPVHECRHFLLAHRSAITNGAQLIHVHEGKALYWAMLQGWAYKVPYLITRRIDNPIKNKQLLRFGYRQASAVVGLSHVIAERIKEATAHPNIHIIPSSPVSYPVDQREVAAIKARFAERFIVIQAGNLLKHKGFDVTIKAAQQLAKDSPQVQLVLLGDGPEMSALKTQAKDLPNITFAGKQPREMMGNWFAAADLQIHPSYSEGLGSVILEGMQSGLTVIGTRAGGIVDIIKDGDNGFLIEPGDANALAAKIQLLAHDSQLNSQMQKQARQSMKSFSIEHTAQIYGDLYRHIALL</sequence>
<evidence type="ECO:0000313" key="3">
    <source>
        <dbReference type="EMBL" id="TCK46369.1"/>
    </source>
</evidence>
<dbReference type="EMBL" id="SMGD01000019">
    <property type="protein sequence ID" value="TCK46369.1"/>
    <property type="molecule type" value="Genomic_DNA"/>
</dbReference>
<dbReference type="RefSeq" id="WP_131914374.1">
    <property type="nucleotide sequence ID" value="NZ_OU594967.1"/>
</dbReference>
<reference evidence="3 4" key="1">
    <citation type="submission" date="2019-03" db="EMBL/GenBank/DDBJ databases">
        <title>Genomic Encyclopedia of Type Strains, Phase IV (KMG-IV): sequencing the most valuable type-strain genomes for metagenomic binning, comparative biology and taxonomic classification.</title>
        <authorList>
            <person name="Goeker M."/>
        </authorList>
    </citation>
    <scope>NUCLEOTIDE SEQUENCE [LARGE SCALE GENOMIC DNA]</scope>
    <source>
        <strain evidence="3 4">DSM 18577</strain>
    </source>
</reference>
<gene>
    <name evidence="3" type="ORF">EV690_3645</name>
</gene>
<evidence type="ECO:0000313" key="4">
    <source>
        <dbReference type="Proteomes" id="UP000295565"/>
    </source>
</evidence>
<dbReference type="Proteomes" id="UP000295565">
    <property type="component" value="Unassembled WGS sequence"/>
</dbReference>
<dbReference type="PANTHER" id="PTHR45947">
    <property type="entry name" value="SULFOQUINOVOSYL TRANSFERASE SQD2"/>
    <property type="match status" value="1"/>
</dbReference>
<comment type="caution">
    <text evidence="3">The sequence shown here is derived from an EMBL/GenBank/DDBJ whole genome shotgun (WGS) entry which is preliminary data.</text>
</comment>
<dbReference type="SUPFAM" id="SSF53756">
    <property type="entry name" value="UDP-Glycosyltransferase/glycogen phosphorylase"/>
    <property type="match status" value="1"/>
</dbReference>
<keyword evidence="3" id="KW-0808">Transferase</keyword>
<name>A0A4R1J7E1_9GAMM</name>
<accession>A0A4R1J7E1</accession>
<organism evidence="3 4">
    <name type="scientific">Celerinatantimonas diazotrophica</name>
    <dbReference type="NCBI Taxonomy" id="412034"/>
    <lineage>
        <taxon>Bacteria</taxon>
        <taxon>Pseudomonadati</taxon>
        <taxon>Pseudomonadota</taxon>
        <taxon>Gammaproteobacteria</taxon>
        <taxon>Celerinatantimonadaceae</taxon>
        <taxon>Celerinatantimonas</taxon>
    </lineage>
</organism>
<dbReference type="InterPro" id="IPR050194">
    <property type="entry name" value="Glycosyltransferase_grp1"/>
</dbReference>
<dbReference type="OrthoDB" id="9062832at2"/>
<dbReference type="PANTHER" id="PTHR45947:SF3">
    <property type="entry name" value="SULFOQUINOVOSYL TRANSFERASE SQD2"/>
    <property type="match status" value="1"/>
</dbReference>
<evidence type="ECO:0000259" key="1">
    <source>
        <dbReference type="Pfam" id="PF00534"/>
    </source>
</evidence>